<organism evidence="3 4">
    <name type="scientific">Crassostrea virginica</name>
    <name type="common">Eastern oyster</name>
    <dbReference type="NCBI Taxonomy" id="6565"/>
    <lineage>
        <taxon>Eukaryota</taxon>
        <taxon>Metazoa</taxon>
        <taxon>Spiralia</taxon>
        <taxon>Lophotrochozoa</taxon>
        <taxon>Mollusca</taxon>
        <taxon>Bivalvia</taxon>
        <taxon>Autobranchia</taxon>
        <taxon>Pteriomorphia</taxon>
        <taxon>Ostreida</taxon>
        <taxon>Ostreoidea</taxon>
        <taxon>Ostreidae</taxon>
        <taxon>Crassostrea</taxon>
    </lineage>
</organism>
<evidence type="ECO:0000259" key="2">
    <source>
        <dbReference type="Pfam" id="PF09588"/>
    </source>
</evidence>
<protein>
    <submittedName>
        <fullName evidence="4">Uncharacterized protein LOC111114822</fullName>
    </submittedName>
</protein>
<dbReference type="SUPFAM" id="SSF52980">
    <property type="entry name" value="Restriction endonuclease-like"/>
    <property type="match status" value="1"/>
</dbReference>
<dbReference type="KEGG" id="cvn:111114822"/>
<dbReference type="Proteomes" id="UP000694844">
    <property type="component" value="Chromosome 9"/>
</dbReference>
<dbReference type="RefSeq" id="XP_022309015.1">
    <property type="nucleotide sequence ID" value="XM_022453307.1"/>
</dbReference>
<gene>
    <name evidence="4" type="primary">LOC111114822</name>
</gene>
<feature type="domain" description="YqaJ viral recombinase" evidence="2">
    <location>
        <begin position="95"/>
        <end position="258"/>
    </location>
</feature>
<dbReference type="PANTHER" id="PTHR46609:SF8">
    <property type="entry name" value="YQAJ VIRAL RECOMBINASE DOMAIN-CONTAINING PROTEIN"/>
    <property type="match status" value="1"/>
</dbReference>
<feature type="chain" id="PRO_5034176356" evidence="1">
    <location>
        <begin position="44"/>
        <end position="303"/>
    </location>
</feature>
<keyword evidence="3" id="KW-1185">Reference proteome</keyword>
<evidence type="ECO:0000313" key="3">
    <source>
        <dbReference type="Proteomes" id="UP000694844"/>
    </source>
</evidence>
<dbReference type="GeneID" id="111114822"/>
<dbReference type="OrthoDB" id="6108535at2759"/>
<accession>A0A8B8C0C4</accession>
<dbReference type="InterPro" id="IPR011335">
    <property type="entry name" value="Restrct_endonuc-II-like"/>
</dbReference>
<evidence type="ECO:0000256" key="1">
    <source>
        <dbReference type="SAM" id="SignalP"/>
    </source>
</evidence>
<name>A0A8B8C0C4_CRAVI</name>
<feature type="signal peptide" evidence="1">
    <location>
        <begin position="1"/>
        <end position="43"/>
    </location>
</feature>
<keyword evidence="1" id="KW-0732">Signal</keyword>
<reference evidence="4" key="1">
    <citation type="submission" date="2025-08" db="UniProtKB">
        <authorList>
            <consortium name="RefSeq"/>
        </authorList>
    </citation>
    <scope>IDENTIFICATION</scope>
    <source>
        <tissue evidence="4">Whole sample</tissue>
    </source>
</reference>
<dbReference type="GO" id="GO:0006281">
    <property type="term" value="P:DNA repair"/>
    <property type="evidence" value="ECO:0007669"/>
    <property type="project" value="UniProtKB-ARBA"/>
</dbReference>
<dbReference type="InterPro" id="IPR051703">
    <property type="entry name" value="NF-kappa-B_Signaling_Reg"/>
</dbReference>
<proteinExistence type="predicted"/>
<dbReference type="PANTHER" id="PTHR46609">
    <property type="entry name" value="EXONUCLEASE, PHAGE-TYPE/RECB, C-TERMINAL DOMAIN-CONTAINING PROTEIN"/>
    <property type="match status" value="1"/>
</dbReference>
<dbReference type="CDD" id="cd22343">
    <property type="entry name" value="PDDEXK_lambda_exonuclease-like"/>
    <property type="match status" value="1"/>
</dbReference>
<dbReference type="AlphaFoldDB" id="A0A8B8C0C4"/>
<dbReference type="InterPro" id="IPR019080">
    <property type="entry name" value="YqaJ_viral_recombinase"/>
</dbReference>
<evidence type="ECO:0000313" key="4">
    <source>
        <dbReference type="RefSeq" id="XP_022309015.1"/>
    </source>
</evidence>
<sequence length="303" mass="34291">MIMGMGKMLHVSVLWENLNVTMWLQHCCLALHWILAKEPEVEALPVPIVEDLLTCQEYIAAKEPLTWLRQQLNVSPEKVIQTAFLTTGQRENAVWAAIRKLRFTASNFGQIIAAAKRNRLSASLKKRLLSAYNLEKRAPIQWGITHESVAIAEYCKEGDVTVLQTGIWLHETGILGASPDGFVQGTFKNSLNVYPQIKDSPDIVEVKCPFSAKDLTVADDCTTIKDFFLVKEKDGSMTLKKTHDYWHQIQGQLHLSGTHCCDLVVWTLVDLKIVRILKDSSWAQNISTMLDFYFSKFLPSLSE</sequence>
<dbReference type="Gene3D" id="3.90.320.10">
    <property type="match status" value="1"/>
</dbReference>
<dbReference type="Pfam" id="PF09588">
    <property type="entry name" value="YqaJ"/>
    <property type="match status" value="1"/>
</dbReference>
<dbReference type="InterPro" id="IPR011604">
    <property type="entry name" value="PDDEXK-like_dom_sf"/>
</dbReference>